<sequence>MNLLDIGMNLGGQCILRPFMVVMMISRIIITMKMSKIVMIHRCFFWFAEQLWRMRKCSIMGYTEESSYKEANIGESKKKTRKKRDLCSQQELMKKCLFFYMKIENRKQYFKLNALYCFLIWDFEEYICYR</sequence>
<evidence type="ECO:0000313" key="1">
    <source>
        <dbReference type="EMBL" id="KAF5752474.1"/>
    </source>
</evidence>
<evidence type="ECO:0000313" key="2">
    <source>
        <dbReference type="Proteomes" id="UP000593562"/>
    </source>
</evidence>
<gene>
    <name evidence="1" type="ORF">HS088_TW01G00384</name>
</gene>
<organism evidence="1 2">
    <name type="scientific">Tripterygium wilfordii</name>
    <name type="common">Thunder God vine</name>
    <dbReference type="NCBI Taxonomy" id="458696"/>
    <lineage>
        <taxon>Eukaryota</taxon>
        <taxon>Viridiplantae</taxon>
        <taxon>Streptophyta</taxon>
        <taxon>Embryophyta</taxon>
        <taxon>Tracheophyta</taxon>
        <taxon>Spermatophyta</taxon>
        <taxon>Magnoliopsida</taxon>
        <taxon>eudicotyledons</taxon>
        <taxon>Gunneridae</taxon>
        <taxon>Pentapetalae</taxon>
        <taxon>rosids</taxon>
        <taxon>fabids</taxon>
        <taxon>Celastrales</taxon>
        <taxon>Celastraceae</taxon>
        <taxon>Tripterygium</taxon>
    </lineage>
</organism>
<dbReference type="EMBL" id="JAAARO010000001">
    <property type="protein sequence ID" value="KAF5752474.1"/>
    <property type="molecule type" value="Genomic_DNA"/>
</dbReference>
<dbReference type="Proteomes" id="UP000593562">
    <property type="component" value="Unassembled WGS sequence"/>
</dbReference>
<accession>A0A7J7E1Z0</accession>
<name>A0A7J7E1Z0_TRIWF</name>
<comment type="caution">
    <text evidence="1">The sequence shown here is derived from an EMBL/GenBank/DDBJ whole genome shotgun (WGS) entry which is preliminary data.</text>
</comment>
<protein>
    <submittedName>
        <fullName evidence="1">Uncharacterized protein</fullName>
    </submittedName>
</protein>
<dbReference type="AlphaFoldDB" id="A0A7J7E1Z0"/>
<keyword evidence="2" id="KW-1185">Reference proteome</keyword>
<proteinExistence type="predicted"/>
<dbReference type="InParanoid" id="A0A7J7E1Z0"/>
<reference evidence="1 2" key="1">
    <citation type="journal article" date="2020" name="Nat. Commun.">
        <title>Genome of Tripterygium wilfordii and identification of cytochrome P450 involved in triptolide biosynthesis.</title>
        <authorList>
            <person name="Tu L."/>
            <person name="Su P."/>
            <person name="Zhang Z."/>
            <person name="Gao L."/>
            <person name="Wang J."/>
            <person name="Hu T."/>
            <person name="Zhou J."/>
            <person name="Zhang Y."/>
            <person name="Zhao Y."/>
            <person name="Liu Y."/>
            <person name="Song Y."/>
            <person name="Tong Y."/>
            <person name="Lu Y."/>
            <person name="Yang J."/>
            <person name="Xu C."/>
            <person name="Jia M."/>
            <person name="Peters R.J."/>
            <person name="Huang L."/>
            <person name="Gao W."/>
        </authorList>
    </citation>
    <scope>NUCLEOTIDE SEQUENCE [LARGE SCALE GENOMIC DNA]</scope>
    <source>
        <strain evidence="2">cv. XIE 37</strain>
        <tissue evidence="1">Leaf</tissue>
    </source>
</reference>